<proteinExistence type="predicted"/>
<dbReference type="PANTHER" id="PTHR47354:SF5">
    <property type="entry name" value="PROTEIN RFBI"/>
    <property type="match status" value="1"/>
</dbReference>
<accession>A0ABT1ZEB5</accession>
<keyword evidence="2" id="KW-0408">Iron</keyword>
<evidence type="ECO:0000313" key="6">
    <source>
        <dbReference type="Proteomes" id="UP001205337"/>
    </source>
</evidence>
<name>A0ABT1ZEB5_9MICO</name>
<dbReference type="Gene3D" id="2.40.30.10">
    <property type="entry name" value="Translation factors"/>
    <property type="match status" value="1"/>
</dbReference>
<comment type="caution">
    <text evidence="5">The sequence shown here is derived from an EMBL/GenBank/DDBJ whole genome shotgun (WGS) entry which is preliminary data.</text>
</comment>
<dbReference type="PROSITE" id="PS51384">
    <property type="entry name" value="FAD_FR"/>
    <property type="match status" value="1"/>
</dbReference>
<feature type="domain" description="FAD-binding FR-type" evidence="4">
    <location>
        <begin position="6"/>
        <end position="107"/>
    </location>
</feature>
<dbReference type="RefSeq" id="WP_258798079.1">
    <property type="nucleotide sequence ID" value="NZ_JANTHX010000005.1"/>
</dbReference>
<evidence type="ECO:0000313" key="5">
    <source>
        <dbReference type="EMBL" id="MCS0499059.1"/>
    </source>
</evidence>
<dbReference type="Pfam" id="PF00175">
    <property type="entry name" value="NAD_binding_1"/>
    <property type="match status" value="1"/>
</dbReference>
<dbReference type="Pfam" id="PF00970">
    <property type="entry name" value="FAD_binding_6"/>
    <property type="match status" value="1"/>
</dbReference>
<keyword evidence="6" id="KW-1185">Reference proteome</keyword>
<evidence type="ECO:0000259" key="4">
    <source>
        <dbReference type="PROSITE" id="PS51384"/>
    </source>
</evidence>
<evidence type="ECO:0000256" key="1">
    <source>
        <dbReference type="ARBA" id="ARBA00001974"/>
    </source>
</evidence>
<dbReference type="InterPro" id="IPR039261">
    <property type="entry name" value="FNR_nucleotide-bd"/>
</dbReference>
<dbReference type="InterPro" id="IPR008333">
    <property type="entry name" value="Cbr1-like_FAD-bd_dom"/>
</dbReference>
<dbReference type="SUPFAM" id="SSF63380">
    <property type="entry name" value="Riboflavin synthase domain-like"/>
    <property type="match status" value="1"/>
</dbReference>
<evidence type="ECO:0000256" key="3">
    <source>
        <dbReference type="ARBA" id="ARBA00023014"/>
    </source>
</evidence>
<dbReference type="InterPro" id="IPR017927">
    <property type="entry name" value="FAD-bd_FR_type"/>
</dbReference>
<dbReference type="InterPro" id="IPR001433">
    <property type="entry name" value="OxRdtase_FAD/NAD-bd"/>
</dbReference>
<keyword evidence="2" id="KW-0001">2Fe-2S</keyword>
<evidence type="ECO:0000256" key="2">
    <source>
        <dbReference type="ARBA" id="ARBA00022714"/>
    </source>
</evidence>
<protein>
    <submittedName>
        <fullName evidence="5">FAD-binding oxidoreductase</fullName>
    </submittedName>
</protein>
<sequence>MSPRPTGWHAGTVVDIRQETRTAKRITLDVPGWPGNDAGSHLDLRLTAPDGYQASRSYSIASSGESTRVVLAVDEVPDGEVSPFLVHDVRPGDALEVHGPLGNYFIWDPAASASHVQLIAGGSGVVPLFAMADAHGRGGDPAGFRLLYSVRTPDDRFFAAELGELADRDRIDVTYRYTRSTPDGWPSPPGRVTRELLAETTWPADVAPAVYVCGPTPFVESVSDWLVELGHEPRAVRTERFGGG</sequence>
<keyword evidence="2" id="KW-0479">Metal-binding</keyword>
<dbReference type="PANTHER" id="PTHR47354">
    <property type="entry name" value="NADH OXIDOREDUCTASE HCR"/>
    <property type="match status" value="1"/>
</dbReference>
<dbReference type="InterPro" id="IPR050415">
    <property type="entry name" value="MRET"/>
</dbReference>
<dbReference type="InterPro" id="IPR017938">
    <property type="entry name" value="Riboflavin_synthase-like_b-brl"/>
</dbReference>
<comment type="cofactor">
    <cofactor evidence="1">
        <name>FAD</name>
        <dbReference type="ChEBI" id="CHEBI:57692"/>
    </cofactor>
</comment>
<dbReference type="Proteomes" id="UP001205337">
    <property type="component" value="Unassembled WGS sequence"/>
</dbReference>
<dbReference type="PRINTS" id="PR00406">
    <property type="entry name" value="CYTB5RDTASE"/>
</dbReference>
<dbReference type="SUPFAM" id="SSF52343">
    <property type="entry name" value="Ferredoxin reductase-like, C-terminal NADP-linked domain"/>
    <property type="match status" value="1"/>
</dbReference>
<gene>
    <name evidence="5" type="ORF">NUH29_05780</name>
</gene>
<keyword evidence="3" id="KW-0411">Iron-sulfur</keyword>
<dbReference type="EMBL" id="JANTHX010000005">
    <property type="protein sequence ID" value="MCS0499059.1"/>
    <property type="molecule type" value="Genomic_DNA"/>
</dbReference>
<dbReference type="Gene3D" id="3.40.50.80">
    <property type="entry name" value="Nucleotide-binding domain of ferredoxin-NADP reductase (FNR) module"/>
    <property type="match status" value="1"/>
</dbReference>
<reference evidence="5 6" key="1">
    <citation type="submission" date="2022-08" db="EMBL/GenBank/DDBJ databases">
        <authorList>
            <person name="Li F."/>
        </authorList>
    </citation>
    <scope>NUCLEOTIDE SEQUENCE [LARGE SCALE GENOMIC DNA]</scope>
    <source>
        <strain evidence="5 6">10F1B-8-1</strain>
    </source>
</reference>
<organism evidence="5 6">
    <name type="scientific">Protaetiibacter mangrovi</name>
    <dbReference type="NCBI Taxonomy" id="2970926"/>
    <lineage>
        <taxon>Bacteria</taxon>
        <taxon>Bacillati</taxon>
        <taxon>Actinomycetota</taxon>
        <taxon>Actinomycetes</taxon>
        <taxon>Micrococcales</taxon>
        <taxon>Microbacteriaceae</taxon>
        <taxon>Protaetiibacter</taxon>
    </lineage>
</organism>